<protein>
    <recommendedName>
        <fullName evidence="1">SAF domain-containing protein</fullName>
    </recommendedName>
</protein>
<gene>
    <name evidence="2" type="ORF">FDO65_09800</name>
</gene>
<reference evidence="2 3" key="1">
    <citation type="submission" date="2019-05" db="EMBL/GenBank/DDBJ databases">
        <title>Nakamurella sp. N5BH11, whole genome shotgun sequence.</title>
        <authorList>
            <person name="Tuo L."/>
        </authorList>
    </citation>
    <scope>NUCLEOTIDE SEQUENCE [LARGE SCALE GENOMIC DNA]</scope>
    <source>
        <strain evidence="2 3">N5BH11</strain>
    </source>
</reference>
<name>A0A4U6QMZ1_9ACTN</name>
<accession>A0A4U6QMZ1</accession>
<feature type="domain" description="SAF" evidence="1">
    <location>
        <begin position="63"/>
        <end position="122"/>
    </location>
</feature>
<dbReference type="OrthoDB" id="4808509at2"/>
<dbReference type="Pfam" id="PF08666">
    <property type="entry name" value="SAF"/>
    <property type="match status" value="1"/>
</dbReference>
<comment type="caution">
    <text evidence="2">The sequence shown here is derived from an EMBL/GenBank/DDBJ whole genome shotgun (WGS) entry which is preliminary data.</text>
</comment>
<dbReference type="EMBL" id="SZZH01000001">
    <property type="protein sequence ID" value="TKV61811.1"/>
    <property type="molecule type" value="Genomic_DNA"/>
</dbReference>
<proteinExistence type="predicted"/>
<organism evidence="2 3">
    <name type="scientific">Nakamurella flava</name>
    <dbReference type="NCBI Taxonomy" id="2576308"/>
    <lineage>
        <taxon>Bacteria</taxon>
        <taxon>Bacillati</taxon>
        <taxon>Actinomycetota</taxon>
        <taxon>Actinomycetes</taxon>
        <taxon>Nakamurellales</taxon>
        <taxon>Nakamurellaceae</taxon>
        <taxon>Nakamurella</taxon>
    </lineage>
</organism>
<sequence length="234" mass="23431">MRTPGPDDPAGLAARGWQRWWSRWADRRRGGPAPRQVRRALAAVLVVVGGVLAVLPARATGGVAVAVTTDDLPVGSVLDEARVRTESVVAIPDGALTPEQVAGRVLAAPVRRGEILTDARLVTADGPDPGSGRVAVPVNLPDPGVVALLRPGLHVAVLAVGDGTSGADAATGVETAVVTVLAEDAVVLTVPAPRESGAARLGSGAGTILLAVPAAAADAIAAHAVLGSLTVRFT</sequence>
<evidence type="ECO:0000259" key="1">
    <source>
        <dbReference type="SMART" id="SM00858"/>
    </source>
</evidence>
<evidence type="ECO:0000313" key="2">
    <source>
        <dbReference type="EMBL" id="TKV61811.1"/>
    </source>
</evidence>
<evidence type="ECO:0000313" key="3">
    <source>
        <dbReference type="Proteomes" id="UP000306985"/>
    </source>
</evidence>
<dbReference type="AlphaFoldDB" id="A0A4U6QMZ1"/>
<dbReference type="InterPro" id="IPR013974">
    <property type="entry name" value="SAF"/>
</dbReference>
<dbReference type="RefSeq" id="WP_137449116.1">
    <property type="nucleotide sequence ID" value="NZ_SZZH01000001.1"/>
</dbReference>
<dbReference type="CDD" id="cd11614">
    <property type="entry name" value="SAF_CpaB_FlgA_like"/>
    <property type="match status" value="1"/>
</dbReference>
<dbReference type="SMART" id="SM00858">
    <property type="entry name" value="SAF"/>
    <property type="match status" value="1"/>
</dbReference>
<dbReference type="Proteomes" id="UP000306985">
    <property type="component" value="Unassembled WGS sequence"/>
</dbReference>
<keyword evidence="3" id="KW-1185">Reference proteome</keyword>